<reference evidence="3" key="1">
    <citation type="submission" date="2021-06" db="EMBL/GenBank/DDBJ databases">
        <title>Parelaphostrongylus tenuis whole genome reference sequence.</title>
        <authorList>
            <person name="Garwood T.J."/>
            <person name="Larsen P.A."/>
            <person name="Fountain-Jones N.M."/>
            <person name="Garbe J.R."/>
            <person name="Macchietto M.G."/>
            <person name="Kania S.A."/>
            <person name="Gerhold R.W."/>
            <person name="Richards J.E."/>
            <person name="Wolf T.M."/>
        </authorList>
    </citation>
    <scope>NUCLEOTIDE SEQUENCE</scope>
    <source>
        <strain evidence="3">MNPRO001-30</strain>
        <tissue evidence="3">Meninges</tissue>
    </source>
</reference>
<dbReference type="EMBL" id="JAHQIW010001651">
    <property type="protein sequence ID" value="KAJ1353259.1"/>
    <property type="molecule type" value="Genomic_DNA"/>
</dbReference>
<evidence type="ECO:0000313" key="4">
    <source>
        <dbReference type="Proteomes" id="UP001196413"/>
    </source>
</evidence>
<keyword evidence="4" id="KW-1185">Reference proteome</keyword>
<evidence type="ECO:0000259" key="2">
    <source>
        <dbReference type="Pfam" id="PF12624"/>
    </source>
</evidence>
<keyword evidence="1" id="KW-0813">Transport</keyword>
<dbReference type="Pfam" id="PF12624">
    <property type="entry name" value="VPS13_N"/>
    <property type="match status" value="1"/>
</dbReference>
<dbReference type="GO" id="GO:0007005">
    <property type="term" value="P:mitochondrion organization"/>
    <property type="evidence" value="ECO:0007669"/>
    <property type="project" value="TreeGrafter"/>
</dbReference>
<dbReference type="Proteomes" id="UP001196413">
    <property type="component" value="Unassembled WGS sequence"/>
</dbReference>
<comment type="caution">
    <text evidence="3">The sequence shown here is derived from an EMBL/GenBank/DDBJ whole genome shotgun (WGS) entry which is preliminary data.</text>
</comment>
<dbReference type="PANTHER" id="PTHR16166:SF141">
    <property type="entry name" value="INTERMEMBRANE LIPID TRANSFER PROTEIN VPS13D"/>
    <property type="match status" value="1"/>
</dbReference>
<accession>A0AAD5QKY1</accession>
<feature type="domain" description="Chorein N-terminal" evidence="2">
    <location>
        <begin position="1"/>
        <end position="504"/>
    </location>
</feature>
<dbReference type="GO" id="GO:0045053">
    <property type="term" value="P:protein retention in Golgi apparatus"/>
    <property type="evidence" value="ECO:0007669"/>
    <property type="project" value="TreeGrafter"/>
</dbReference>
<dbReference type="InterPro" id="IPR026854">
    <property type="entry name" value="VPS13_N"/>
</dbReference>
<dbReference type="GO" id="GO:0006623">
    <property type="term" value="P:protein targeting to vacuole"/>
    <property type="evidence" value="ECO:0007669"/>
    <property type="project" value="TreeGrafter"/>
</dbReference>
<proteinExistence type="predicted"/>
<evidence type="ECO:0000313" key="3">
    <source>
        <dbReference type="EMBL" id="KAJ1353259.1"/>
    </source>
</evidence>
<name>A0AAD5QKY1_PARTN</name>
<protein>
    <recommendedName>
        <fullName evidence="2">Chorein N-terminal domain-containing protein</fullName>
    </recommendedName>
</protein>
<evidence type="ECO:0000256" key="1">
    <source>
        <dbReference type="ARBA" id="ARBA00022448"/>
    </source>
</evidence>
<gene>
    <name evidence="3" type="ORF">KIN20_009853</name>
</gene>
<organism evidence="3 4">
    <name type="scientific">Parelaphostrongylus tenuis</name>
    <name type="common">Meningeal worm</name>
    <dbReference type="NCBI Taxonomy" id="148309"/>
    <lineage>
        <taxon>Eukaryota</taxon>
        <taxon>Metazoa</taxon>
        <taxon>Ecdysozoa</taxon>
        <taxon>Nematoda</taxon>
        <taxon>Chromadorea</taxon>
        <taxon>Rhabditida</taxon>
        <taxon>Rhabditina</taxon>
        <taxon>Rhabditomorpha</taxon>
        <taxon>Strongyloidea</taxon>
        <taxon>Metastrongylidae</taxon>
        <taxon>Parelaphostrongylus</taxon>
    </lineage>
</organism>
<sequence length="551" mass="63561">MLENIVAWVLNNYIGEYLENLNTDQLSVALLSGQVELENVPLKRSALRKLDLPIEVKAGLLGKLTLSVPITRLRSEPWVLKVMMFLVVIGPLTPDHRYDVEAVERVEQQKKEQMLNELEERHKAELLSLLDLPDPVSQDTWWGASLISTVLNNIQLILDNVHIRYEDNLSLPNGLVFNCGVRIQTMTMRTTNAAGKPGFIEPQNGVNVFKKLELKGFSLYWNSNQETLRNIDDPKNLRDILAPENPNYAFIIHPCSAELRMERNSSKFPLKGQIPRFKFFLRPDKITMEMSRRQIAELRALNREWARFERARQHRKWRPMTSIAKSPKAWWRFAYDRVTDDARRALSRRSWHYALTRARHLNSYCRAYRRRLLSLIDGSATSKVAPEADANRAASSNSTARGVGSQECVAIMKQIEGDSQYSYDELHLFRETVFRRIMREKAKEKGLDALNETDQTIEKIDTPVDEIPTVVLDNVKKDEGRGLYGWITSFFTQEKNSMEKDELLEFGKLDLHGFKDLPKTFNVKVGQVFFVLVLTIPEGKTWASDTRVVEK</sequence>
<dbReference type="AlphaFoldDB" id="A0AAD5QKY1"/>
<dbReference type="InterPro" id="IPR026847">
    <property type="entry name" value="VPS13"/>
</dbReference>
<dbReference type="PANTHER" id="PTHR16166">
    <property type="entry name" value="VACUOLAR PROTEIN SORTING-ASSOCIATED PROTEIN VPS13"/>
    <property type="match status" value="1"/>
</dbReference>